<reference evidence="1" key="1">
    <citation type="submission" date="2021-06" db="EMBL/GenBank/DDBJ databases">
        <authorList>
            <person name="Kallberg Y."/>
            <person name="Tangrot J."/>
            <person name="Rosling A."/>
        </authorList>
    </citation>
    <scope>NUCLEOTIDE SEQUENCE</scope>
    <source>
        <strain evidence="1">MA461A</strain>
    </source>
</reference>
<name>A0ACA9LDU8_9GLOM</name>
<sequence>MSENVDNTTDHSNLRRMSWDERKFNLIKLKENFEKWKELRISSFRRLIIAAIICIFSLGISVYLFTTDEKSLGSIIQIGSTSVFGAGSIGALVEYNDLKSKRPTMTISKNELITEIMKIDQNDFNMYGIEKSLAELDKYSNENKVEGSSNENKIEESSREELVKLKIDDNSKQIVNFQEIFGKIKENLKGIDGNEDDTMNYLIKMNAIEMYVKSVLMEIVSTVEIISKDDNSILNDIEKNIDELKTNLISAKDAIVMDIYFKSKIDLFEKFFSEQCIQWKDIPLLILTALFFINLILIGRIPINKLFKRCESEEKFLLKRFFKGRFILKRIEINSEEKNIMERLLFELSIITGEKFEYDVFKLITLRTTRRHGELKFHGDCGQDIIFRYKNQTIIIQCKYRQCPKCKISQTKCIYYYASENYDKMDTHVCNFEKVLRDYWNNDTGTIFVVNDETKISSEYKNKKQKKAFKLANFSSVLKEIESCKTLNNLDSASITSKNTEFKNNESRNQIDNQIIKDVIESIETYNMKILNDDFVNSLSKLLKN</sequence>
<accession>A0ACA9LDU8</accession>
<feature type="non-terminal residue" evidence="1">
    <location>
        <position position="545"/>
    </location>
</feature>
<dbReference type="Proteomes" id="UP000789920">
    <property type="component" value="Unassembled WGS sequence"/>
</dbReference>
<keyword evidence="2" id="KW-1185">Reference proteome</keyword>
<protein>
    <submittedName>
        <fullName evidence="1">8044_t:CDS:1</fullName>
    </submittedName>
</protein>
<comment type="caution">
    <text evidence="1">The sequence shown here is derived from an EMBL/GenBank/DDBJ whole genome shotgun (WGS) entry which is preliminary data.</text>
</comment>
<organism evidence="1 2">
    <name type="scientific">Racocetra persica</name>
    <dbReference type="NCBI Taxonomy" id="160502"/>
    <lineage>
        <taxon>Eukaryota</taxon>
        <taxon>Fungi</taxon>
        <taxon>Fungi incertae sedis</taxon>
        <taxon>Mucoromycota</taxon>
        <taxon>Glomeromycotina</taxon>
        <taxon>Glomeromycetes</taxon>
        <taxon>Diversisporales</taxon>
        <taxon>Gigasporaceae</taxon>
        <taxon>Racocetra</taxon>
    </lineage>
</organism>
<evidence type="ECO:0000313" key="1">
    <source>
        <dbReference type="EMBL" id="CAG8519173.1"/>
    </source>
</evidence>
<evidence type="ECO:0000313" key="2">
    <source>
        <dbReference type="Proteomes" id="UP000789920"/>
    </source>
</evidence>
<proteinExistence type="predicted"/>
<dbReference type="EMBL" id="CAJVQC010002928">
    <property type="protein sequence ID" value="CAG8519173.1"/>
    <property type="molecule type" value="Genomic_DNA"/>
</dbReference>
<gene>
    <name evidence="1" type="ORF">RPERSI_LOCUS2618</name>
</gene>